<reference evidence="2" key="1">
    <citation type="submission" date="2019-10" db="EMBL/GenBank/DDBJ databases">
        <authorList>
            <person name="Nor Muhammad N."/>
        </authorList>
    </citation>
    <scope>NUCLEOTIDE SEQUENCE</scope>
</reference>
<proteinExistence type="predicted"/>
<gene>
    <name evidence="2" type="primary">Q9C1T0</name>
</gene>
<evidence type="ECO:0000313" key="2">
    <source>
        <dbReference type="EMBL" id="VWP01962.1"/>
    </source>
</evidence>
<name>A0A5K1K6E2_9APHY</name>
<sequence>MIQIPHGPESLSSTFDFGTASAIWEPSQDPTKPFDLQRVTDISLSIPELFGPSSDLATGFITAPTLSPIPSAQFSGYRTSLSTFPQPDETLRLSTSQSNISAGYTVPPIPVPPTPVPSAFSIPFWEKDRIVPVHDAQRADGLPGPVVAPPPPLQTPLPIRMHKPLCLLNNPPVSPVSEPAPRSRKRPIPPSPCPSPSTPAPSKSKKARTCAPLPDTLLPIKILPASGSLPRCPMPKCGLEIEACDAAWRGHFKAMHHDDLCLAPGCDAASASPRCMARCPCPLPGSKGKACERGAMAVESVGRHLLNVHFGVAYACPLCGVERTWRESACARHIRLCLAKRKA</sequence>
<feature type="region of interest" description="Disordered" evidence="1">
    <location>
        <begin position="170"/>
        <end position="209"/>
    </location>
</feature>
<accession>A0A5K1K6E2</accession>
<keyword evidence="2" id="KW-0456">Lyase</keyword>
<feature type="compositionally biased region" description="Pro residues" evidence="1">
    <location>
        <begin position="188"/>
        <end position="199"/>
    </location>
</feature>
<dbReference type="AlphaFoldDB" id="A0A5K1K6E2"/>
<organism evidence="2">
    <name type="scientific">Ganoderma boninense</name>
    <dbReference type="NCBI Taxonomy" id="34458"/>
    <lineage>
        <taxon>Eukaryota</taxon>
        <taxon>Fungi</taxon>
        <taxon>Dikarya</taxon>
        <taxon>Basidiomycota</taxon>
        <taxon>Agaricomycotina</taxon>
        <taxon>Agaricomycetes</taxon>
        <taxon>Polyporales</taxon>
        <taxon>Polyporaceae</taxon>
        <taxon>Ganoderma</taxon>
    </lineage>
</organism>
<protein>
    <submittedName>
        <fullName evidence="2">Argininosuccinate lyase (Probable argininosuccinate lyase)</fullName>
    </submittedName>
</protein>
<evidence type="ECO:0000256" key="1">
    <source>
        <dbReference type="SAM" id="MobiDB-lite"/>
    </source>
</evidence>
<dbReference type="GO" id="GO:0016829">
    <property type="term" value="F:lyase activity"/>
    <property type="evidence" value="ECO:0007669"/>
    <property type="project" value="UniProtKB-KW"/>
</dbReference>
<dbReference type="EMBL" id="LR729813">
    <property type="protein sequence ID" value="VWP01962.1"/>
    <property type="molecule type" value="Genomic_DNA"/>
</dbReference>